<reference evidence="3 4" key="1">
    <citation type="submission" date="2016-10" db="EMBL/GenBank/DDBJ databases">
        <authorList>
            <person name="de Groot N.N."/>
        </authorList>
    </citation>
    <scope>NUCLEOTIDE SEQUENCE [LARGE SCALE GENOMIC DNA]</scope>
    <source>
        <strain evidence="3 4">DSM 44637</strain>
    </source>
</reference>
<feature type="compositionally biased region" description="Low complexity" evidence="1">
    <location>
        <begin position="26"/>
        <end position="40"/>
    </location>
</feature>
<dbReference type="SUPFAM" id="SSF50494">
    <property type="entry name" value="Trypsin-like serine proteases"/>
    <property type="match status" value="1"/>
</dbReference>
<dbReference type="InterPro" id="IPR001940">
    <property type="entry name" value="Peptidase_S1C"/>
</dbReference>
<dbReference type="STRING" id="112413.SAMN05421854_114134"/>
<evidence type="ECO:0000256" key="1">
    <source>
        <dbReference type="SAM" id="MobiDB-lite"/>
    </source>
</evidence>
<dbReference type="GO" id="GO:0006508">
    <property type="term" value="P:proteolysis"/>
    <property type="evidence" value="ECO:0007669"/>
    <property type="project" value="InterPro"/>
</dbReference>
<evidence type="ECO:0000256" key="2">
    <source>
        <dbReference type="SAM" id="Phobius"/>
    </source>
</evidence>
<organism evidence="3 4">
    <name type="scientific">Amycolatopsis rubida</name>
    <dbReference type="NCBI Taxonomy" id="112413"/>
    <lineage>
        <taxon>Bacteria</taxon>
        <taxon>Bacillati</taxon>
        <taxon>Actinomycetota</taxon>
        <taxon>Actinomycetes</taxon>
        <taxon>Pseudonocardiales</taxon>
        <taxon>Pseudonocardiaceae</taxon>
        <taxon>Amycolatopsis</taxon>
    </lineage>
</organism>
<keyword evidence="2" id="KW-0812">Transmembrane</keyword>
<feature type="compositionally biased region" description="Polar residues" evidence="1">
    <location>
        <begin position="61"/>
        <end position="80"/>
    </location>
</feature>
<sequence>MTENESRRGPATAGGRQPHQSSEQYGPAGAGSSPFAAGQGHPQGVGGGPVGQAGVRGGQETAASAQQAGPSNAQPSSGAQATGPGAARVPQTGAVAQPGPNTAPLPNPHAAQAQTGIPRRQPNTPRHEPGAPHNPPGTPHQETGTPHYRPSTPQHETGAPQHQPSTPRNETSAPQQPGAAPNEANTPQQQPSTPQQLPGTAHHQPGNPHYGPMPQPVQPPAALAGPRKRPGRLAALVGATALAAALLGGGAGAAIVGLTSGSSASPGTASSAATGQTISNTTASGDVSSVAAKVVPSVVQVNVTTGRGTAIGSGVILTADGRILTNAHVVQGAQTVTVTMSDGKKYQAGVVGSDTKSDIAVLQAQGASGLTAATLGDSSKLAVGQQVIAIGSPGGLQNTVTTGIVSALNRPLSDVGGGDGGQQNSPFGRQTSNVTSGPSYTAIQTDASINQGNSGGALVDGQGQVIGINSALYSPDSSAGSVGIGFAIPINDAKKIVDQIVNG</sequence>
<name>A0A1I5ZA25_9PSEU</name>
<accession>A0A1I5ZA25</accession>
<feature type="region of interest" description="Disordered" evidence="1">
    <location>
        <begin position="1"/>
        <end position="227"/>
    </location>
</feature>
<evidence type="ECO:0000313" key="3">
    <source>
        <dbReference type="EMBL" id="SFQ53332.1"/>
    </source>
</evidence>
<proteinExistence type="predicted"/>
<dbReference type="InterPro" id="IPR009003">
    <property type="entry name" value="Peptidase_S1_PA"/>
</dbReference>
<dbReference type="EMBL" id="FOWC01000014">
    <property type="protein sequence ID" value="SFQ53332.1"/>
    <property type="molecule type" value="Genomic_DNA"/>
</dbReference>
<feature type="compositionally biased region" description="Polar residues" evidence="1">
    <location>
        <begin position="151"/>
        <end position="175"/>
    </location>
</feature>
<keyword evidence="2" id="KW-0472">Membrane</keyword>
<feature type="compositionally biased region" description="Polar residues" evidence="1">
    <location>
        <begin position="422"/>
        <end position="439"/>
    </location>
</feature>
<evidence type="ECO:0000313" key="4">
    <source>
        <dbReference type="Proteomes" id="UP000199137"/>
    </source>
</evidence>
<protein>
    <submittedName>
        <fullName evidence="3">Trypsin-like peptidase domain-containing protein</fullName>
    </submittedName>
</protein>
<feature type="compositionally biased region" description="Low complexity" evidence="1">
    <location>
        <begin position="186"/>
        <end position="200"/>
    </location>
</feature>
<keyword evidence="2" id="KW-1133">Transmembrane helix</keyword>
<dbReference type="AlphaFoldDB" id="A0A1I5ZA25"/>
<dbReference type="PANTHER" id="PTHR22939">
    <property type="entry name" value="SERINE PROTEASE FAMILY S1C HTRA-RELATED"/>
    <property type="match status" value="1"/>
</dbReference>
<dbReference type="GO" id="GO:0004252">
    <property type="term" value="F:serine-type endopeptidase activity"/>
    <property type="evidence" value="ECO:0007669"/>
    <property type="project" value="InterPro"/>
</dbReference>
<feature type="compositionally biased region" description="Gly residues" evidence="1">
    <location>
        <begin position="41"/>
        <end position="57"/>
    </location>
</feature>
<dbReference type="PANTHER" id="PTHR22939:SF129">
    <property type="entry name" value="SERINE PROTEASE HTRA2, MITOCHONDRIAL"/>
    <property type="match status" value="1"/>
</dbReference>
<dbReference type="Pfam" id="PF13365">
    <property type="entry name" value="Trypsin_2"/>
    <property type="match status" value="1"/>
</dbReference>
<feature type="transmembrane region" description="Helical" evidence="2">
    <location>
        <begin position="233"/>
        <end position="258"/>
    </location>
</feature>
<gene>
    <name evidence="3" type="ORF">SAMN05421854_114134</name>
</gene>
<feature type="region of interest" description="Disordered" evidence="1">
    <location>
        <begin position="413"/>
        <end position="439"/>
    </location>
</feature>
<dbReference type="Proteomes" id="UP000199137">
    <property type="component" value="Unassembled WGS sequence"/>
</dbReference>
<dbReference type="Gene3D" id="2.40.10.120">
    <property type="match status" value="1"/>
</dbReference>
<dbReference type="PRINTS" id="PR00834">
    <property type="entry name" value="PROTEASES2C"/>
</dbReference>